<feature type="non-terminal residue" evidence="2">
    <location>
        <position position="1"/>
    </location>
</feature>
<evidence type="ECO:0000313" key="3">
    <source>
        <dbReference type="Proteomes" id="UP000004810"/>
    </source>
</evidence>
<proteinExistence type="predicted"/>
<dbReference type="AlphaFoldDB" id="J9EDQ7"/>
<feature type="transmembrane region" description="Helical" evidence="1">
    <location>
        <begin position="5"/>
        <end position="21"/>
    </location>
</feature>
<feature type="non-terminal residue" evidence="2">
    <location>
        <position position="58"/>
    </location>
</feature>
<dbReference type="Proteomes" id="UP000004810">
    <property type="component" value="Unassembled WGS sequence"/>
</dbReference>
<keyword evidence="1" id="KW-0812">Transmembrane</keyword>
<evidence type="ECO:0000256" key="1">
    <source>
        <dbReference type="SAM" id="Phobius"/>
    </source>
</evidence>
<name>J9EDQ7_WUCBA</name>
<accession>J9EDQ7</accession>
<gene>
    <name evidence="2" type="ORF">WUBG_13961</name>
</gene>
<sequence length="58" mass="6651">TGTKLFLLTYVALSVIIFTFAMKSTIIWSVIPFIVASLSIYALYTEKHKYLYPFLIIS</sequence>
<organism evidence="2 3">
    <name type="scientific">Wuchereria bancrofti</name>
    <dbReference type="NCBI Taxonomy" id="6293"/>
    <lineage>
        <taxon>Eukaryota</taxon>
        <taxon>Metazoa</taxon>
        <taxon>Ecdysozoa</taxon>
        <taxon>Nematoda</taxon>
        <taxon>Chromadorea</taxon>
        <taxon>Rhabditida</taxon>
        <taxon>Spirurina</taxon>
        <taxon>Spiruromorpha</taxon>
        <taxon>Filarioidea</taxon>
        <taxon>Onchocercidae</taxon>
        <taxon>Wuchereria</taxon>
    </lineage>
</organism>
<keyword evidence="1" id="KW-0472">Membrane</keyword>
<keyword evidence="1" id="KW-1133">Transmembrane helix</keyword>
<protein>
    <submittedName>
        <fullName evidence="2">Uncharacterized protein</fullName>
    </submittedName>
</protein>
<comment type="caution">
    <text evidence="2">The sequence shown here is derived from an EMBL/GenBank/DDBJ whole genome shotgun (WGS) entry which is preliminary data.</text>
</comment>
<feature type="transmembrane region" description="Helical" evidence="1">
    <location>
        <begin position="27"/>
        <end position="44"/>
    </location>
</feature>
<evidence type="ECO:0000313" key="2">
    <source>
        <dbReference type="EMBL" id="EJW75132.1"/>
    </source>
</evidence>
<reference evidence="3" key="1">
    <citation type="submission" date="2012-08" db="EMBL/GenBank/DDBJ databases">
        <title>The Genome Sequence of Wuchereria bancrofti.</title>
        <authorList>
            <person name="Nutman T.B."/>
            <person name="Fink D.L."/>
            <person name="Russ C."/>
            <person name="Young S."/>
            <person name="Zeng Q."/>
            <person name="Koehrsen M."/>
            <person name="Alvarado L."/>
            <person name="Berlin A."/>
            <person name="Chapman S.B."/>
            <person name="Chen Z."/>
            <person name="Freedman E."/>
            <person name="Gellesch M."/>
            <person name="Goldberg J."/>
            <person name="Griggs A."/>
            <person name="Gujja S."/>
            <person name="Heilman E.R."/>
            <person name="Heiman D."/>
            <person name="Hepburn T."/>
            <person name="Howarth C."/>
            <person name="Jen D."/>
            <person name="Larson L."/>
            <person name="Lewis B."/>
            <person name="Mehta T."/>
            <person name="Park D."/>
            <person name="Pearson M."/>
            <person name="Roberts A."/>
            <person name="Saif S."/>
            <person name="Shea T."/>
            <person name="Shenoy N."/>
            <person name="Sisk P."/>
            <person name="Stolte C."/>
            <person name="Sykes S."/>
            <person name="Walk T."/>
            <person name="White J."/>
            <person name="Yandava C."/>
            <person name="Haas B."/>
            <person name="Henn M.R."/>
            <person name="Nusbaum C."/>
            <person name="Birren B."/>
        </authorList>
    </citation>
    <scope>NUCLEOTIDE SEQUENCE [LARGE SCALE GENOMIC DNA]</scope>
    <source>
        <strain evidence="3">NA</strain>
    </source>
</reference>
<dbReference type="EMBL" id="ADBV01011042">
    <property type="protein sequence ID" value="EJW75132.1"/>
    <property type="molecule type" value="Genomic_DNA"/>
</dbReference>